<evidence type="ECO:0000256" key="1">
    <source>
        <dbReference type="SAM" id="MobiDB-lite"/>
    </source>
</evidence>
<keyword evidence="3" id="KW-1185">Reference proteome</keyword>
<comment type="caution">
    <text evidence="2">The sequence shown here is derived from an EMBL/GenBank/DDBJ whole genome shotgun (WGS) entry which is preliminary data.</text>
</comment>
<evidence type="ECO:0000313" key="2">
    <source>
        <dbReference type="EMBL" id="OPJ81940.1"/>
    </source>
</evidence>
<proteinExistence type="predicted"/>
<gene>
    <name evidence="2" type="ORF">AV530_014458</name>
</gene>
<feature type="region of interest" description="Disordered" evidence="1">
    <location>
        <begin position="1"/>
        <end position="38"/>
    </location>
</feature>
<reference evidence="2 3" key="1">
    <citation type="submission" date="2016-02" db="EMBL/GenBank/DDBJ databases">
        <title>Band-tailed pigeon sequencing and assembly.</title>
        <authorList>
            <person name="Soares A.E."/>
            <person name="Novak B.J."/>
            <person name="Rice E.S."/>
            <person name="O'Connell B."/>
            <person name="Chang D."/>
            <person name="Weber S."/>
            <person name="Shapiro B."/>
        </authorList>
    </citation>
    <scope>NUCLEOTIDE SEQUENCE [LARGE SCALE GENOMIC DNA]</scope>
    <source>
        <strain evidence="2">BTP2013</strain>
        <tissue evidence="2">Blood</tissue>
    </source>
</reference>
<accession>A0A1V4KBS1</accession>
<organism evidence="2 3">
    <name type="scientific">Patagioenas fasciata monilis</name>
    <dbReference type="NCBI Taxonomy" id="372326"/>
    <lineage>
        <taxon>Eukaryota</taxon>
        <taxon>Metazoa</taxon>
        <taxon>Chordata</taxon>
        <taxon>Craniata</taxon>
        <taxon>Vertebrata</taxon>
        <taxon>Euteleostomi</taxon>
        <taxon>Archelosauria</taxon>
        <taxon>Archosauria</taxon>
        <taxon>Dinosauria</taxon>
        <taxon>Saurischia</taxon>
        <taxon>Theropoda</taxon>
        <taxon>Coelurosauria</taxon>
        <taxon>Aves</taxon>
        <taxon>Neognathae</taxon>
        <taxon>Neoaves</taxon>
        <taxon>Columbimorphae</taxon>
        <taxon>Columbiformes</taxon>
        <taxon>Columbidae</taxon>
        <taxon>Patagioenas</taxon>
    </lineage>
</organism>
<protein>
    <submittedName>
        <fullName evidence="2">Uncharacterized protein</fullName>
    </submittedName>
</protein>
<feature type="compositionally biased region" description="Basic and acidic residues" evidence="1">
    <location>
        <begin position="18"/>
        <end position="34"/>
    </location>
</feature>
<sequence length="103" mass="11362">MGGVPGGADTPTHARQAARKEGRCGSAPDRDGLGGRKGRGLRWCVARRAEAERAEPVRRCGPGAESSLKMTGSYCSKLLNLLRDQNWLLWNQDQLKHEKVYSR</sequence>
<dbReference type="AlphaFoldDB" id="A0A1V4KBS1"/>
<dbReference type="EMBL" id="LSYS01003958">
    <property type="protein sequence ID" value="OPJ81940.1"/>
    <property type="molecule type" value="Genomic_DNA"/>
</dbReference>
<name>A0A1V4KBS1_PATFA</name>
<dbReference type="Proteomes" id="UP000190648">
    <property type="component" value="Unassembled WGS sequence"/>
</dbReference>
<evidence type="ECO:0000313" key="3">
    <source>
        <dbReference type="Proteomes" id="UP000190648"/>
    </source>
</evidence>